<gene>
    <name evidence="1" type="ORF">DXA22_09230</name>
</gene>
<organism evidence="1 2">
    <name type="scientific">Bifidobacterium pseudocatenulatum</name>
    <dbReference type="NCBI Taxonomy" id="28026"/>
    <lineage>
        <taxon>Bacteria</taxon>
        <taxon>Bacillati</taxon>
        <taxon>Actinomycetota</taxon>
        <taxon>Actinomycetes</taxon>
        <taxon>Bifidobacteriales</taxon>
        <taxon>Bifidobacteriaceae</taxon>
        <taxon>Bifidobacterium</taxon>
    </lineage>
</organism>
<proteinExistence type="predicted"/>
<reference evidence="1 2" key="1">
    <citation type="submission" date="2018-08" db="EMBL/GenBank/DDBJ databases">
        <title>A genome reference for cultivated species of the human gut microbiota.</title>
        <authorList>
            <person name="Zou Y."/>
            <person name="Xue W."/>
            <person name="Luo G."/>
        </authorList>
    </citation>
    <scope>NUCLEOTIDE SEQUENCE [LARGE SCALE GENOMIC DNA]</scope>
    <source>
        <strain evidence="1 2">CF01-1</strain>
    </source>
</reference>
<protein>
    <submittedName>
        <fullName evidence="1">Uncharacterized protein</fullName>
    </submittedName>
</protein>
<evidence type="ECO:0000313" key="2">
    <source>
        <dbReference type="Proteomes" id="UP000284163"/>
    </source>
</evidence>
<dbReference type="EMBL" id="QSDK01000019">
    <property type="protein sequence ID" value="RGY75191.1"/>
    <property type="molecule type" value="Genomic_DNA"/>
</dbReference>
<name>A0A413KAZ0_BIFPS</name>
<dbReference type="Proteomes" id="UP000284163">
    <property type="component" value="Unassembled WGS sequence"/>
</dbReference>
<sequence>MISANAITAKPLLVSLVNGLSGGVKIRGKVTP</sequence>
<comment type="caution">
    <text evidence="1">The sequence shown here is derived from an EMBL/GenBank/DDBJ whole genome shotgun (WGS) entry which is preliminary data.</text>
</comment>
<dbReference type="AlphaFoldDB" id="A0A413KAZ0"/>
<accession>A0A413KAZ0</accession>
<evidence type="ECO:0000313" key="1">
    <source>
        <dbReference type="EMBL" id="RGY75191.1"/>
    </source>
</evidence>